<feature type="region of interest" description="Disordered" evidence="1">
    <location>
        <begin position="215"/>
        <end position="291"/>
    </location>
</feature>
<reference evidence="3 4" key="1">
    <citation type="submission" date="2019-10" db="EMBL/GenBank/DDBJ databases">
        <title>Streptomyces smaragdinus sp. nov. and Streptomyces fabii sp. nov., isolated from the gut of fungus growing-termite Macrotermes natalensis.</title>
        <authorList>
            <person name="Schwitalla J."/>
            <person name="Benndorf R."/>
            <person name="Martin K."/>
            <person name="De Beer W."/>
            <person name="Kaster A.-K."/>
            <person name="Vollmers J."/>
            <person name="Poulsen M."/>
            <person name="Beemelmanns C."/>
        </authorList>
    </citation>
    <scope>NUCLEOTIDE SEQUENCE [LARGE SCALE GENOMIC DNA]</scope>
    <source>
        <strain evidence="3 4">RB5</strain>
    </source>
</reference>
<evidence type="ECO:0000256" key="1">
    <source>
        <dbReference type="SAM" id="MobiDB-lite"/>
    </source>
</evidence>
<proteinExistence type="predicted"/>
<dbReference type="Pfam" id="PF09557">
    <property type="entry name" value="DUF2382"/>
    <property type="match status" value="1"/>
</dbReference>
<comment type="caution">
    <text evidence="3">The sequence shown here is derived from an EMBL/GenBank/DDBJ whole genome shotgun (WGS) entry which is preliminary data.</text>
</comment>
<dbReference type="AlphaFoldDB" id="A0A7K0CCM7"/>
<evidence type="ECO:0000313" key="4">
    <source>
        <dbReference type="Proteomes" id="UP000466345"/>
    </source>
</evidence>
<accession>A0A7K0CCM7</accession>
<keyword evidence="4" id="KW-1185">Reference proteome</keyword>
<gene>
    <name evidence="3" type="ORF">SRB5_13300</name>
</gene>
<name>A0A7K0CCM7_9ACTN</name>
<sequence>MQSDKNEARGGSGGLGKGAMDKATDAAQGLGAERKSAGLRGRGESGGMSETGIGREHTGLSEAEQLQAGRAMSSQQQEVWAYRERLEVEAAKSDQEIGRASVSIRVTEHPERFEITRGHDEAVISRAEVQGDLVPGRHHEFVDRSIELPLFGEGNEVVVRKVSEPYAKCSLGVNRVAETQTFETTLRQEEIVENNPAARQAGAASAITIREVEEGYEMRDRAGTRERDELRQNPAMQQGRQDAEQARLGRHESRLSRSQAQTGTEAGRKAAREAADDVSGRGGKSRDKRWF</sequence>
<organism evidence="3 4">
    <name type="scientific">Streptomyces smaragdinus</name>
    <dbReference type="NCBI Taxonomy" id="2585196"/>
    <lineage>
        <taxon>Bacteria</taxon>
        <taxon>Bacillati</taxon>
        <taxon>Actinomycetota</taxon>
        <taxon>Actinomycetes</taxon>
        <taxon>Kitasatosporales</taxon>
        <taxon>Streptomycetaceae</taxon>
        <taxon>Streptomyces</taxon>
    </lineage>
</organism>
<dbReference type="RefSeq" id="WP_194292860.1">
    <property type="nucleotide sequence ID" value="NZ_WEGJ01000003.1"/>
</dbReference>
<dbReference type="InterPro" id="IPR019060">
    <property type="entry name" value="DUF2382"/>
</dbReference>
<dbReference type="Proteomes" id="UP000466345">
    <property type="component" value="Unassembled WGS sequence"/>
</dbReference>
<evidence type="ECO:0000259" key="2">
    <source>
        <dbReference type="Pfam" id="PF09557"/>
    </source>
</evidence>
<evidence type="ECO:0000313" key="3">
    <source>
        <dbReference type="EMBL" id="MQY11215.1"/>
    </source>
</evidence>
<protein>
    <recommendedName>
        <fullName evidence="2">DUF2382 domain-containing protein</fullName>
    </recommendedName>
</protein>
<feature type="compositionally biased region" description="Basic and acidic residues" evidence="1">
    <location>
        <begin position="215"/>
        <end position="231"/>
    </location>
</feature>
<feature type="region of interest" description="Disordered" evidence="1">
    <location>
        <begin position="1"/>
        <end position="74"/>
    </location>
</feature>
<dbReference type="EMBL" id="WEGJ01000003">
    <property type="protein sequence ID" value="MQY11215.1"/>
    <property type="molecule type" value="Genomic_DNA"/>
</dbReference>
<feature type="domain" description="DUF2382" evidence="2">
    <location>
        <begin position="82"/>
        <end position="191"/>
    </location>
</feature>
<feature type="compositionally biased region" description="Basic and acidic residues" evidence="1">
    <location>
        <begin position="241"/>
        <end position="255"/>
    </location>
</feature>
<feature type="compositionally biased region" description="Basic and acidic residues" evidence="1">
    <location>
        <begin position="266"/>
        <end position="291"/>
    </location>
</feature>